<dbReference type="AlphaFoldDB" id="A0A4S2GXL0"/>
<sequence length="303" mass="31979">MSLSVLIPTFRRPDGLSRALVSVFAQTRAPDEIVVVDNAPEGGARAVIDALAPRSPAGIVHVHEPSPGVANARNAGFAAARGRHIAQLDDDESASPDWLQRLMETRERLDAPVVFGPVAAQAPQAGALRRAYVTRLYSRSGPGADSVLTKPYGCGNSLIDRAAAPLPAEPFDPATNETGGEDDLLFARLAARGTRFAWSARAHVVEHVDPRRARWAYLMARSFAYGQGPSQACVTGERVRPLRLAAWMGIGAAQMAVFGAAALPARLAGAEAAAACLDRAVQGAGKVLWMDAFGPRFYGAAHA</sequence>
<evidence type="ECO:0000313" key="2">
    <source>
        <dbReference type="EMBL" id="TGY87793.1"/>
    </source>
</evidence>
<reference evidence="2 3" key="1">
    <citation type="journal article" date="2017" name="Int. J. Syst. Evol. Microbiol.">
        <title>Marinicauda algicola sp. nov., isolated from a marine red alga Rhodosorus marinus.</title>
        <authorList>
            <person name="Jeong S.E."/>
            <person name="Jeon S.H."/>
            <person name="Chun B.H."/>
            <person name="Kim D.W."/>
            <person name="Jeon C.O."/>
        </authorList>
    </citation>
    <scope>NUCLEOTIDE SEQUENCE [LARGE SCALE GENOMIC DNA]</scope>
    <source>
        <strain evidence="2 3">JCM 31718</strain>
    </source>
</reference>
<dbReference type="PANTHER" id="PTHR43685:SF2">
    <property type="entry name" value="GLYCOSYLTRANSFERASE 2-LIKE DOMAIN-CONTAINING PROTEIN"/>
    <property type="match status" value="1"/>
</dbReference>
<dbReference type="SUPFAM" id="SSF53448">
    <property type="entry name" value="Nucleotide-diphospho-sugar transferases"/>
    <property type="match status" value="1"/>
</dbReference>
<dbReference type="GO" id="GO:0016740">
    <property type="term" value="F:transferase activity"/>
    <property type="evidence" value="ECO:0007669"/>
    <property type="project" value="UniProtKB-KW"/>
</dbReference>
<gene>
    <name evidence="2" type="ORF">E5163_12770</name>
</gene>
<organism evidence="2 3">
    <name type="scientific">Marinicauda algicola</name>
    <dbReference type="NCBI Taxonomy" id="2029849"/>
    <lineage>
        <taxon>Bacteria</taxon>
        <taxon>Pseudomonadati</taxon>
        <taxon>Pseudomonadota</taxon>
        <taxon>Alphaproteobacteria</taxon>
        <taxon>Maricaulales</taxon>
        <taxon>Maricaulaceae</taxon>
        <taxon>Marinicauda</taxon>
    </lineage>
</organism>
<dbReference type="PANTHER" id="PTHR43685">
    <property type="entry name" value="GLYCOSYLTRANSFERASE"/>
    <property type="match status" value="1"/>
</dbReference>
<dbReference type="OrthoDB" id="6116224at2"/>
<keyword evidence="3" id="KW-1185">Reference proteome</keyword>
<dbReference type="CDD" id="cd00761">
    <property type="entry name" value="Glyco_tranf_GTA_type"/>
    <property type="match status" value="1"/>
</dbReference>
<proteinExistence type="predicted"/>
<protein>
    <submittedName>
        <fullName evidence="2">Glycosyltransferase</fullName>
    </submittedName>
</protein>
<name>A0A4S2GXL0_9PROT</name>
<dbReference type="RefSeq" id="WP_135996609.1">
    <property type="nucleotide sequence ID" value="NZ_CP071057.1"/>
</dbReference>
<dbReference type="InterPro" id="IPR050834">
    <property type="entry name" value="Glycosyltransf_2"/>
</dbReference>
<dbReference type="Gene3D" id="3.90.550.10">
    <property type="entry name" value="Spore Coat Polysaccharide Biosynthesis Protein SpsA, Chain A"/>
    <property type="match status" value="1"/>
</dbReference>
<feature type="domain" description="Glycosyltransferase 2-like" evidence="1">
    <location>
        <begin position="4"/>
        <end position="161"/>
    </location>
</feature>
<evidence type="ECO:0000313" key="3">
    <source>
        <dbReference type="Proteomes" id="UP000308054"/>
    </source>
</evidence>
<dbReference type="Proteomes" id="UP000308054">
    <property type="component" value="Unassembled WGS sequence"/>
</dbReference>
<comment type="caution">
    <text evidence="2">The sequence shown here is derived from an EMBL/GenBank/DDBJ whole genome shotgun (WGS) entry which is preliminary data.</text>
</comment>
<dbReference type="Pfam" id="PF00535">
    <property type="entry name" value="Glycos_transf_2"/>
    <property type="match status" value="1"/>
</dbReference>
<keyword evidence="2" id="KW-0808">Transferase</keyword>
<dbReference type="EMBL" id="SRXW01000004">
    <property type="protein sequence ID" value="TGY87793.1"/>
    <property type="molecule type" value="Genomic_DNA"/>
</dbReference>
<accession>A0A4S2GXL0</accession>
<dbReference type="InterPro" id="IPR001173">
    <property type="entry name" value="Glyco_trans_2-like"/>
</dbReference>
<evidence type="ECO:0000259" key="1">
    <source>
        <dbReference type="Pfam" id="PF00535"/>
    </source>
</evidence>
<dbReference type="InterPro" id="IPR029044">
    <property type="entry name" value="Nucleotide-diphossugar_trans"/>
</dbReference>